<dbReference type="EMBL" id="CAXKWB010093774">
    <property type="protein sequence ID" value="CAL4218289.1"/>
    <property type="molecule type" value="Genomic_DNA"/>
</dbReference>
<accession>A0AAV2SPD8</accession>
<name>A0AAV2SPD8_MEGNR</name>
<reference evidence="1 2" key="1">
    <citation type="submission" date="2024-05" db="EMBL/GenBank/DDBJ databases">
        <authorList>
            <person name="Wallberg A."/>
        </authorList>
    </citation>
    <scope>NUCLEOTIDE SEQUENCE [LARGE SCALE GENOMIC DNA]</scope>
</reference>
<comment type="caution">
    <text evidence="1">The sequence shown here is derived from an EMBL/GenBank/DDBJ whole genome shotgun (WGS) entry which is preliminary data.</text>
</comment>
<feature type="non-terminal residue" evidence="1">
    <location>
        <position position="1"/>
    </location>
</feature>
<dbReference type="AlphaFoldDB" id="A0AAV2SPD8"/>
<gene>
    <name evidence="1" type="ORF">MNOR_LOCUS38896</name>
</gene>
<dbReference type="Proteomes" id="UP001497623">
    <property type="component" value="Unassembled WGS sequence"/>
</dbReference>
<keyword evidence="2" id="KW-1185">Reference proteome</keyword>
<evidence type="ECO:0000313" key="1">
    <source>
        <dbReference type="EMBL" id="CAL4218289.1"/>
    </source>
</evidence>
<proteinExistence type="predicted"/>
<evidence type="ECO:0000313" key="2">
    <source>
        <dbReference type="Proteomes" id="UP001497623"/>
    </source>
</evidence>
<protein>
    <submittedName>
        <fullName evidence="1">Uncharacterized protein</fullName>
    </submittedName>
</protein>
<sequence length="115" mass="12308">QALTVQDIHLIPTPAAVQKPADEDNYEDVTSSCQANLAEDIYLSPVALVQNPYGNVNSNGQATSAQDLNANCTPADQKATVENIYGNCTPAGQEATVENIYGNSNFISDDEIIYE</sequence>
<organism evidence="1 2">
    <name type="scientific">Meganyctiphanes norvegica</name>
    <name type="common">Northern krill</name>
    <name type="synonym">Thysanopoda norvegica</name>
    <dbReference type="NCBI Taxonomy" id="48144"/>
    <lineage>
        <taxon>Eukaryota</taxon>
        <taxon>Metazoa</taxon>
        <taxon>Ecdysozoa</taxon>
        <taxon>Arthropoda</taxon>
        <taxon>Crustacea</taxon>
        <taxon>Multicrustacea</taxon>
        <taxon>Malacostraca</taxon>
        <taxon>Eumalacostraca</taxon>
        <taxon>Eucarida</taxon>
        <taxon>Euphausiacea</taxon>
        <taxon>Euphausiidae</taxon>
        <taxon>Meganyctiphanes</taxon>
    </lineage>
</organism>